<dbReference type="AlphaFoldDB" id="A0A2K8T2T6"/>
<dbReference type="SUPFAM" id="SSF52540">
    <property type="entry name" value="P-loop containing nucleoside triphosphate hydrolases"/>
    <property type="match status" value="1"/>
</dbReference>
<evidence type="ECO:0000256" key="1">
    <source>
        <dbReference type="ARBA" id="ARBA00022741"/>
    </source>
</evidence>
<reference evidence="3 4" key="1">
    <citation type="submission" date="2017-11" db="EMBL/GenBank/DDBJ databases">
        <title>Complete genome of a free-living desiccation-tolerant cyanobacterium and its photosynthetic adaptation to extreme terrestrial habitat.</title>
        <authorList>
            <person name="Shang J."/>
        </authorList>
    </citation>
    <scope>NUCLEOTIDE SEQUENCE [LARGE SCALE GENOMIC DNA]</scope>
    <source>
        <strain evidence="3 4">CCNUN1</strain>
    </source>
</reference>
<gene>
    <name evidence="3" type="ORF">COO91_08125</name>
</gene>
<dbReference type="InterPro" id="IPR050625">
    <property type="entry name" value="ParA/MinD_ATPase"/>
</dbReference>
<dbReference type="PANTHER" id="PTHR43384">
    <property type="entry name" value="SEPTUM SITE-DETERMINING PROTEIN MIND HOMOLOG, CHLOROPLASTIC-RELATED"/>
    <property type="match status" value="1"/>
</dbReference>
<dbReference type="GO" id="GO:0016887">
    <property type="term" value="F:ATP hydrolysis activity"/>
    <property type="evidence" value="ECO:0007669"/>
    <property type="project" value="TreeGrafter"/>
</dbReference>
<dbReference type="KEGG" id="nfl:COO91_08125"/>
<keyword evidence="2" id="KW-0067">ATP-binding</keyword>
<dbReference type="GO" id="GO:0009898">
    <property type="term" value="C:cytoplasmic side of plasma membrane"/>
    <property type="evidence" value="ECO:0007669"/>
    <property type="project" value="TreeGrafter"/>
</dbReference>
<evidence type="ECO:0000313" key="3">
    <source>
        <dbReference type="EMBL" id="AUB42026.1"/>
    </source>
</evidence>
<dbReference type="GO" id="GO:0005829">
    <property type="term" value="C:cytosol"/>
    <property type="evidence" value="ECO:0007669"/>
    <property type="project" value="TreeGrafter"/>
</dbReference>
<dbReference type="InterPro" id="IPR033756">
    <property type="entry name" value="YlxH/NBP35"/>
</dbReference>
<dbReference type="EMBL" id="CP024785">
    <property type="protein sequence ID" value="AUB42026.1"/>
    <property type="molecule type" value="Genomic_DNA"/>
</dbReference>
<dbReference type="RefSeq" id="WP_100902211.1">
    <property type="nucleotide sequence ID" value="NZ_CAWNNC010000001.1"/>
</dbReference>
<keyword evidence="4" id="KW-1185">Reference proteome</keyword>
<keyword evidence="1" id="KW-0547">Nucleotide-binding</keyword>
<keyword evidence="3" id="KW-0969">Cilium</keyword>
<dbReference type="GO" id="GO:0051782">
    <property type="term" value="P:negative regulation of cell division"/>
    <property type="evidence" value="ECO:0007669"/>
    <property type="project" value="TreeGrafter"/>
</dbReference>
<dbReference type="Pfam" id="PF10609">
    <property type="entry name" value="ParA"/>
    <property type="match status" value="1"/>
</dbReference>
<organism evidence="3 4">
    <name type="scientific">Nostoc flagelliforme CCNUN1</name>
    <dbReference type="NCBI Taxonomy" id="2038116"/>
    <lineage>
        <taxon>Bacteria</taxon>
        <taxon>Bacillati</taxon>
        <taxon>Cyanobacteriota</taxon>
        <taxon>Cyanophyceae</taxon>
        <taxon>Nostocales</taxon>
        <taxon>Nostocaceae</taxon>
        <taxon>Nostoc</taxon>
    </lineage>
</organism>
<dbReference type="PANTHER" id="PTHR43384:SF10">
    <property type="entry name" value="ATPASE INVOLVED IN CHROMOSOME PARTITIONING, PARA_MIND FAMILY"/>
    <property type="match status" value="1"/>
</dbReference>
<dbReference type="OrthoDB" id="9775724at2"/>
<evidence type="ECO:0000313" key="4">
    <source>
        <dbReference type="Proteomes" id="UP000232003"/>
    </source>
</evidence>
<keyword evidence="3" id="KW-0282">Flagellum</keyword>
<accession>A0A2K8T2T6</accession>
<dbReference type="Gene3D" id="3.40.50.300">
    <property type="entry name" value="P-loop containing nucleotide triphosphate hydrolases"/>
    <property type="match status" value="1"/>
</dbReference>
<dbReference type="Proteomes" id="UP000232003">
    <property type="component" value="Chromosome"/>
</dbReference>
<dbReference type="InterPro" id="IPR027417">
    <property type="entry name" value="P-loop_NTPase"/>
</dbReference>
<protein>
    <submittedName>
        <fullName evidence="3">MinD-like ATPase involved in chromosome partitioning or flagellar assembly</fullName>
    </submittedName>
</protein>
<evidence type="ECO:0000256" key="2">
    <source>
        <dbReference type="ARBA" id="ARBA00022840"/>
    </source>
</evidence>
<proteinExistence type="predicted"/>
<dbReference type="GO" id="GO:0005524">
    <property type="term" value="F:ATP binding"/>
    <property type="evidence" value="ECO:0007669"/>
    <property type="project" value="TreeGrafter"/>
</dbReference>
<keyword evidence="3" id="KW-0966">Cell projection</keyword>
<sequence length="268" mass="29700">MTKIVCVHSFRGGTGKSNLIANLGATIARNGQRVGIIDTDIQSPGIHIIFGLNEEKINRSLNDYLWGRCAIKEAVYNVSNTLKTEDKTDVAPDSLYLIPSSLKASEISQILREGYDVSRLNDGFDDFIRHFNLDYLLIDTHPGLNEETLLSIAISDILVVILRPDSQDFQGTSVTVDVARKLEVSQMLLVVNKVLPSLDFDALQQEIETLYKTPVAGIVPLSEEIVELGSSDIFCLRHSDHPFSQTVKEIAAQIFAEQKKVIMRGGRS</sequence>
<name>A0A2K8T2T6_9NOSO</name>